<dbReference type="NCBIfam" id="TIGR02292">
    <property type="entry name" value="ygfB_yecA"/>
    <property type="match status" value="1"/>
</dbReference>
<feature type="compositionally biased region" description="Basic and acidic residues" evidence="1">
    <location>
        <begin position="203"/>
        <end position="215"/>
    </location>
</feature>
<dbReference type="InterPro" id="IPR036255">
    <property type="entry name" value="YgfB-like_sf"/>
</dbReference>
<organism evidence="2 3">
    <name type="scientific">Chlorobaculum tepidum (strain ATCC 49652 / DSM 12025 / NBRC 103806 / TLS)</name>
    <name type="common">Chlorobium tepidum</name>
    <dbReference type="NCBI Taxonomy" id="194439"/>
    <lineage>
        <taxon>Bacteria</taxon>
        <taxon>Pseudomonadati</taxon>
        <taxon>Chlorobiota</taxon>
        <taxon>Chlorobiia</taxon>
        <taxon>Chlorobiales</taxon>
        <taxon>Chlorobiaceae</taxon>
        <taxon>Chlorobaculum</taxon>
    </lineage>
</organism>
<dbReference type="Gene3D" id="1.20.120.740">
    <property type="entry name" value="YgfB uncharacterised protein family UPF0149, PF03695"/>
    <property type="match status" value="1"/>
</dbReference>
<dbReference type="HOGENOM" id="CLU_078487_1_1_10"/>
<proteinExistence type="predicted"/>
<dbReference type="AlphaFoldDB" id="Q8KA93"/>
<accession>Q8KA93</accession>
<evidence type="ECO:0000313" key="2">
    <source>
        <dbReference type="EMBL" id="AAM73488.1"/>
    </source>
</evidence>
<dbReference type="SUPFAM" id="SSF101327">
    <property type="entry name" value="YgfB-like"/>
    <property type="match status" value="1"/>
</dbReference>
<evidence type="ECO:0008006" key="4">
    <source>
        <dbReference type="Google" id="ProtNLM"/>
    </source>
</evidence>
<dbReference type="OrthoDB" id="570299at2"/>
<keyword evidence="3" id="KW-1185">Reference proteome</keyword>
<dbReference type="eggNOG" id="COG3012">
    <property type="taxonomic scope" value="Bacteria"/>
</dbReference>
<dbReference type="eggNOG" id="COG3318">
    <property type="taxonomic scope" value="Bacteria"/>
</dbReference>
<feature type="region of interest" description="Disordered" evidence="1">
    <location>
        <begin position="198"/>
        <end position="225"/>
    </location>
</feature>
<dbReference type="Pfam" id="PF03695">
    <property type="entry name" value="UPF0149"/>
    <property type="match status" value="1"/>
</dbReference>
<dbReference type="KEGG" id="cte:CT2274"/>
<dbReference type="EMBL" id="AE006470">
    <property type="protein sequence ID" value="AAM73488.1"/>
    <property type="molecule type" value="Genomic_DNA"/>
</dbReference>
<gene>
    <name evidence="2" type="ordered locus">CT2274</name>
</gene>
<dbReference type="InterPro" id="IPR004027">
    <property type="entry name" value="SEC_C_motif"/>
</dbReference>
<sequence>MSDNVHYKSNIELTPQEYEELEDFLLHESGLKHPMNLDALDGFMTALIIGPEPIMPSQWLPHVWSSAVVDEAPVFESDEQAKRIIGLIMQMMNALSHQFEESPEDYAPLPNLTTFDSDEDQRKAARLWCCGFIEGINMNQDSWKSLLKDEKGAKTVFAISAASGLLREKLNLDEEKEYELWKLIPEAVLEIRDFWRPGHRRKKPDEKQPKAEAPGRNDLCPCGSGKKYKKCSGQ</sequence>
<dbReference type="Proteomes" id="UP000001007">
    <property type="component" value="Chromosome"/>
</dbReference>
<name>Q8KA93_CHLTE</name>
<dbReference type="STRING" id="194439.CT2274"/>
<dbReference type="RefSeq" id="WP_010933923.1">
    <property type="nucleotide sequence ID" value="NC_002932.3"/>
</dbReference>
<dbReference type="InterPro" id="IPR011978">
    <property type="entry name" value="YgfB-like"/>
</dbReference>
<evidence type="ECO:0000256" key="1">
    <source>
        <dbReference type="SAM" id="MobiDB-lite"/>
    </source>
</evidence>
<reference evidence="2 3" key="1">
    <citation type="journal article" date="2002" name="Proc. Natl. Acad. Sci. U.S.A.">
        <title>The complete genome sequence of Chlorobium tepidum TLS, a photosynthetic, anaerobic, green-sulfur bacterium.</title>
        <authorList>
            <person name="Eisen J.A."/>
            <person name="Nelson K.E."/>
            <person name="Paulsen I.T."/>
            <person name="Heidelberg J.F."/>
            <person name="Wu M."/>
            <person name="Dodson R.J."/>
            <person name="Deboy R."/>
            <person name="Gwinn M.L."/>
            <person name="Nelson W.C."/>
            <person name="Haft D.H."/>
            <person name="Hickey E.K."/>
            <person name="Peterson J.D."/>
            <person name="Durkin A.S."/>
            <person name="Kolonay J.L."/>
            <person name="Yang F."/>
            <person name="Holt I."/>
            <person name="Umayam L.A."/>
            <person name="Mason T."/>
            <person name="Brenner M."/>
            <person name="Shea T.P."/>
            <person name="Parksey D."/>
            <person name="Nierman W.C."/>
            <person name="Feldblyum T.V."/>
            <person name="Hansen C.L."/>
            <person name="Craven M.B."/>
            <person name="Radune D."/>
            <person name="Vamathevan J."/>
            <person name="Khouri H."/>
            <person name="White O."/>
            <person name="Gruber T.M."/>
            <person name="Ketchum K.A."/>
            <person name="Venter J.C."/>
            <person name="Tettelin H."/>
            <person name="Bryant D.A."/>
            <person name="Fraser C.M."/>
        </authorList>
    </citation>
    <scope>NUCLEOTIDE SEQUENCE [LARGE SCALE GENOMIC DNA]</scope>
    <source>
        <strain evidence="3">ATCC 49652 / DSM 12025 / NBRC 103806 / TLS</strain>
    </source>
</reference>
<dbReference type="SUPFAM" id="SSF103642">
    <property type="entry name" value="Sec-C motif"/>
    <property type="match status" value="1"/>
</dbReference>
<dbReference type="PATRIC" id="fig|194439.7.peg.2069"/>
<evidence type="ECO:0000313" key="3">
    <source>
        <dbReference type="Proteomes" id="UP000001007"/>
    </source>
</evidence>
<protein>
    <recommendedName>
        <fullName evidence="4">YecA family protein</fullName>
    </recommendedName>
</protein>
<dbReference type="EnsemblBacteria" id="AAM73488">
    <property type="protein sequence ID" value="AAM73488"/>
    <property type="gene ID" value="CT2274"/>
</dbReference>
<dbReference type="Pfam" id="PF02810">
    <property type="entry name" value="SEC-C"/>
    <property type="match status" value="1"/>
</dbReference>